<evidence type="ECO:0000256" key="1">
    <source>
        <dbReference type="SAM" id="MobiDB-lite"/>
    </source>
</evidence>
<dbReference type="KEGG" id="tva:4768585"/>
<reference evidence="3" key="1">
    <citation type="submission" date="2006-10" db="EMBL/GenBank/DDBJ databases">
        <authorList>
            <person name="Amadeo P."/>
            <person name="Zhao Q."/>
            <person name="Wortman J."/>
            <person name="Fraser-Liggett C."/>
            <person name="Carlton J."/>
        </authorList>
    </citation>
    <scope>NUCLEOTIDE SEQUENCE</scope>
    <source>
        <strain evidence="3">G3</strain>
    </source>
</reference>
<proteinExistence type="predicted"/>
<feature type="region of interest" description="Disordered" evidence="1">
    <location>
        <begin position="1"/>
        <end position="35"/>
    </location>
</feature>
<sequence length="309" mass="35376">MTAEEITKRTVEADEQQKIKQEEEEDEEETSKEPKKQHKNYLALLYTFGVILAVGTAIITGTRGSAVPGINTDLAHNITILMSQLKQSIYRRESYETLFSDLTHIVSNFENNEFKQFFIETAWNSTFTDTLLTLMERTLKSESTAIVQYTLATLSEIYEFGKISVDNSICQKHNNELQRISNIIDHYPNNLDVLQIGFTTLSIAGNISCLSDHFSDVSNNILQKINERSFNYKKNAMNFLTAKYPEINVSAINKENICILVDGFIKQAKHTDGNDARNLCILIEKFNCTELNKETTFRLLRSDSCRRLR</sequence>
<keyword evidence="2" id="KW-0812">Transmembrane</keyword>
<dbReference type="EMBL" id="DS113334">
    <property type="protein sequence ID" value="EAY10648.1"/>
    <property type="molecule type" value="Genomic_DNA"/>
</dbReference>
<reference evidence="3" key="2">
    <citation type="journal article" date="2007" name="Science">
        <title>Draft genome sequence of the sexually transmitted pathogen Trichomonas vaginalis.</title>
        <authorList>
            <person name="Carlton J.M."/>
            <person name="Hirt R.P."/>
            <person name="Silva J.C."/>
            <person name="Delcher A.L."/>
            <person name="Schatz M."/>
            <person name="Zhao Q."/>
            <person name="Wortman J.R."/>
            <person name="Bidwell S.L."/>
            <person name="Alsmark U.C.M."/>
            <person name="Besteiro S."/>
            <person name="Sicheritz-Ponten T."/>
            <person name="Noel C.J."/>
            <person name="Dacks J.B."/>
            <person name="Foster P.G."/>
            <person name="Simillion C."/>
            <person name="Van de Peer Y."/>
            <person name="Miranda-Saavedra D."/>
            <person name="Barton G.J."/>
            <person name="Westrop G.D."/>
            <person name="Mueller S."/>
            <person name="Dessi D."/>
            <person name="Fiori P.L."/>
            <person name="Ren Q."/>
            <person name="Paulsen I."/>
            <person name="Zhang H."/>
            <person name="Bastida-Corcuera F.D."/>
            <person name="Simoes-Barbosa A."/>
            <person name="Brown M.T."/>
            <person name="Hayes R.D."/>
            <person name="Mukherjee M."/>
            <person name="Okumura C.Y."/>
            <person name="Schneider R."/>
            <person name="Smith A.J."/>
            <person name="Vanacova S."/>
            <person name="Villalvazo M."/>
            <person name="Haas B.J."/>
            <person name="Pertea M."/>
            <person name="Feldblyum T.V."/>
            <person name="Utterback T.R."/>
            <person name="Shu C.L."/>
            <person name="Osoegawa K."/>
            <person name="de Jong P.J."/>
            <person name="Hrdy I."/>
            <person name="Horvathova L."/>
            <person name="Zubacova Z."/>
            <person name="Dolezal P."/>
            <person name="Malik S.B."/>
            <person name="Logsdon J.M. Jr."/>
            <person name="Henze K."/>
            <person name="Gupta A."/>
            <person name="Wang C.C."/>
            <person name="Dunne R.L."/>
            <person name="Upcroft J.A."/>
            <person name="Upcroft P."/>
            <person name="White O."/>
            <person name="Salzberg S.L."/>
            <person name="Tang P."/>
            <person name="Chiu C.-H."/>
            <person name="Lee Y.-S."/>
            <person name="Embley T.M."/>
            <person name="Coombs G.H."/>
            <person name="Mottram J.C."/>
            <person name="Tachezy J."/>
            <person name="Fraser-Liggett C.M."/>
            <person name="Johnson P.J."/>
        </authorList>
    </citation>
    <scope>NUCLEOTIDE SEQUENCE [LARGE SCALE GENOMIC DNA]</scope>
    <source>
        <strain evidence="3">G3</strain>
    </source>
</reference>
<name>A2E9J7_TRIV3</name>
<gene>
    <name evidence="3" type="ORF">TVAG_157250</name>
</gene>
<feature type="transmembrane region" description="Helical" evidence="2">
    <location>
        <begin position="41"/>
        <end position="61"/>
    </location>
</feature>
<evidence type="ECO:0000256" key="2">
    <source>
        <dbReference type="SAM" id="Phobius"/>
    </source>
</evidence>
<dbReference type="RefSeq" id="XP_001322871.1">
    <property type="nucleotide sequence ID" value="XM_001322836.1"/>
</dbReference>
<evidence type="ECO:0000313" key="4">
    <source>
        <dbReference type="Proteomes" id="UP000001542"/>
    </source>
</evidence>
<dbReference type="InParanoid" id="A2E9J7"/>
<keyword evidence="2" id="KW-1133">Transmembrane helix</keyword>
<keyword evidence="4" id="KW-1185">Reference proteome</keyword>
<protein>
    <submittedName>
        <fullName evidence="3">Uncharacterized protein</fullName>
    </submittedName>
</protein>
<evidence type="ECO:0000313" key="3">
    <source>
        <dbReference type="EMBL" id="EAY10648.1"/>
    </source>
</evidence>
<feature type="compositionally biased region" description="Basic and acidic residues" evidence="1">
    <location>
        <begin position="1"/>
        <end position="21"/>
    </location>
</feature>
<accession>A2E9J7</accession>
<dbReference type="AlphaFoldDB" id="A2E9J7"/>
<dbReference type="Proteomes" id="UP000001542">
    <property type="component" value="Unassembled WGS sequence"/>
</dbReference>
<dbReference type="VEuPathDB" id="TrichDB:TVAGG3_0746600"/>
<organism evidence="3 4">
    <name type="scientific">Trichomonas vaginalis (strain ATCC PRA-98 / G3)</name>
    <dbReference type="NCBI Taxonomy" id="412133"/>
    <lineage>
        <taxon>Eukaryota</taxon>
        <taxon>Metamonada</taxon>
        <taxon>Parabasalia</taxon>
        <taxon>Trichomonadida</taxon>
        <taxon>Trichomonadidae</taxon>
        <taxon>Trichomonas</taxon>
    </lineage>
</organism>
<dbReference type="VEuPathDB" id="TrichDB:TVAG_157250"/>
<keyword evidence="2" id="KW-0472">Membrane</keyword>